<dbReference type="InterPro" id="IPR027417">
    <property type="entry name" value="P-loop_NTPase"/>
</dbReference>
<name>A0A6A2VXB8_9BIFI</name>
<comment type="function">
    <text evidence="10">Probably part of an ABC transporter complex. Responsible for energy coupling to the transport system.</text>
</comment>
<reference evidence="12 13" key="1">
    <citation type="submission" date="2019-09" db="EMBL/GenBank/DDBJ databases">
        <title>Characterization of the phylogenetic diversity of two novel species belonging to the genus Bifidobacterium: Bifidobacterium cebidarum sp. nov. and Bifidobacterium leontopitheci sp. nov.</title>
        <authorList>
            <person name="Lugli G.A."/>
            <person name="Duranti S."/>
            <person name="Milani C."/>
            <person name="Turroni F."/>
            <person name="Ventura M."/>
        </authorList>
    </citation>
    <scope>NUCLEOTIDE SEQUENCE [LARGE SCALE GENOMIC DNA]</scope>
    <source>
        <strain evidence="12 13">DSM 100238</strain>
    </source>
</reference>
<dbReference type="Pfam" id="PF00005">
    <property type="entry name" value="ABC_tran"/>
    <property type="match status" value="2"/>
</dbReference>
<organism evidence="12 13">
    <name type="scientific">Bifidobacterium apri</name>
    <dbReference type="NCBI Taxonomy" id="1769423"/>
    <lineage>
        <taxon>Bacteria</taxon>
        <taxon>Bacillati</taxon>
        <taxon>Actinomycetota</taxon>
        <taxon>Actinomycetes</taxon>
        <taxon>Bifidobacteriales</taxon>
        <taxon>Bifidobacteriaceae</taxon>
        <taxon>Bifidobacterium</taxon>
    </lineage>
</organism>
<dbReference type="RefSeq" id="WP_167511090.1">
    <property type="nucleotide sequence ID" value="NZ_JBHLXF010000026.1"/>
</dbReference>
<dbReference type="PROSITE" id="PS00211">
    <property type="entry name" value="ABC_TRANSPORTER_1"/>
    <property type="match status" value="1"/>
</dbReference>
<dbReference type="GO" id="GO:0043190">
    <property type="term" value="C:ATP-binding cassette (ABC) transporter complex"/>
    <property type="evidence" value="ECO:0007669"/>
    <property type="project" value="TreeGrafter"/>
</dbReference>
<evidence type="ECO:0000256" key="7">
    <source>
        <dbReference type="ARBA" id="ARBA00022840"/>
    </source>
</evidence>
<evidence type="ECO:0000256" key="10">
    <source>
        <dbReference type="ARBA" id="ARBA00025157"/>
    </source>
</evidence>
<dbReference type="GO" id="GO:0016887">
    <property type="term" value="F:ATP hydrolysis activity"/>
    <property type="evidence" value="ECO:0007669"/>
    <property type="project" value="InterPro"/>
</dbReference>
<keyword evidence="13" id="KW-1185">Reference proteome</keyword>
<evidence type="ECO:0000256" key="9">
    <source>
        <dbReference type="ARBA" id="ARBA00023136"/>
    </source>
</evidence>
<dbReference type="Proteomes" id="UP000440041">
    <property type="component" value="Unassembled WGS sequence"/>
</dbReference>
<dbReference type="SUPFAM" id="SSF52540">
    <property type="entry name" value="P-loop containing nucleoside triphosphate hydrolases"/>
    <property type="match status" value="2"/>
</dbReference>
<dbReference type="InterPro" id="IPR017871">
    <property type="entry name" value="ABC_transporter-like_CS"/>
</dbReference>
<sequence>MTGTAIDFCHVSFAYANGAAGLRDTTIAFDAGQVIVLCGASGCGKTTMTRLINALAPQYFPGILHGNVTVAGVDTRTTDIATLAEHVGSVFQNPDSQFFTMNVRDELAFACENLAMPPDLIRERVESTARAYALTDLLDRPLADMSGGQRQRVACAAISVARPPIVVLDEPTSNLDATSINALRGIVARWKREGRTVVIAEHRLSWLDGLVDTALILDGGRVVRRFTGQQWRNLSDSERLHLDLRPVTVQQLRSIRVSRHPHTPTHQADGNSSPAYHVNGFRYRYRHTRHDTLDISDMTIPCGAVTTVIGLNGAGKSTFARCLQGLDRRCRGTLIAPDGARLQARQRLDACTTVLQDVNRELFTESVLAEVMLSQPCENERAALDILDSLGLRQLADRHPMSLSGGQKQRVAIAAAIASQRPIIIVDEPTSGLDLRHMREVSSLIRGLAERGRTIVAVTHDPEFALEVSDYVAQLVDGRLADWYPVTTPGGTAKLLDALVPDCDSPLSHAGDQSPSQRDAGQ</sequence>
<feature type="domain" description="ABC transporter" evidence="11">
    <location>
        <begin position="6"/>
        <end position="244"/>
    </location>
</feature>
<dbReference type="PROSITE" id="PS50893">
    <property type="entry name" value="ABC_TRANSPORTER_2"/>
    <property type="match status" value="2"/>
</dbReference>
<dbReference type="GO" id="GO:0042626">
    <property type="term" value="F:ATPase-coupled transmembrane transporter activity"/>
    <property type="evidence" value="ECO:0007669"/>
    <property type="project" value="TreeGrafter"/>
</dbReference>
<evidence type="ECO:0000256" key="8">
    <source>
        <dbReference type="ARBA" id="ARBA00022967"/>
    </source>
</evidence>
<dbReference type="InterPro" id="IPR015856">
    <property type="entry name" value="ABC_transpr_CbiO/EcfA_su"/>
</dbReference>
<evidence type="ECO:0000259" key="11">
    <source>
        <dbReference type="PROSITE" id="PS50893"/>
    </source>
</evidence>
<accession>A0A6A2VXB8</accession>
<comment type="caution">
    <text evidence="12">The sequence shown here is derived from an EMBL/GenBank/DDBJ whole genome shotgun (WGS) entry which is preliminary data.</text>
</comment>
<keyword evidence="5" id="KW-0677">Repeat</keyword>
<evidence type="ECO:0000313" key="13">
    <source>
        <dbReference type="Proteomes" id="UP000440041"/>
    </source>
</evidence>
<feature type="domain" description="ABC transporter" evidence="11">
    <location>
        <begin position="276"/>
        <end position="502"/>
    </location>
</feature>
<evidence type="ECO:0000313" key="12">
    <source>
        <dbReference type="EMBL" id="KAB8297449.1"/>
    </source>
</evidence>
<keyword evidence="9" id="KW-0472">Membrane</keyword>
<comment type="subcellular location">
    <subcellularLocation>
        <location evidence="1">Cell membrane</location>
        <topology evidence="1">Peripheral membrane protein</topology>
    </subcellularLocation>
</comment>
<protein>
    <submittedName>
        <fullName evidence="12">ABC transporter</fullName>
    </submittedName>
</protein>
<keyword evidence="4" id="KW-1003">Cell membrane</keyword>
<keyword evidence="7" id="KW-0067">ATP-binding</keyword>
<dbReference type="InterPro" id="IPR003593">
    <property type="entry name" value="AAA+_ATPase"/>
</dbReference>
<keyword evidence="3" id="KW-0813">Transport</keyword>
<evidence type="ECO:0000256" key="6">
    <source>
        <dbReference type="ARBA" id="ARBA00022741"/>
    </source>
</evidence>
<dbReference type="Gene3D" id="3.40.50.300">
    <property type="entry name" value="P-loop containing nucleotide triphosphate hydrolases"/>
    <property type="match status" value="2"/>
</dbReference>
<gene>
    <name evidence="12" type="ORF">DSM100238_1334</name>
</gene>
<dbReference type="SMART" id="SM00382">
    <property type="entry name" value="AAA"/>
    <property type="match status" value="2"/>
</dbReference>
<dbReference type="PANTHER" id="PTHR43553:SF23">
    <property type="entry name" value="ABC TRANSPORTER ATP-BINDING COMPONENT"/>
    <property type="match status" value="1"/>
</dbReference>
<dbReference type="GO" id="GO:0005524">
    <property type="term" value="F:ATP binding"/>
    <property type="evidence" value="ECO:0007669"/>
    <property type="project" value="UniProtKB-KW"/>
</dbReference>
<evidence type="ECO:0000256" key="4">
    <source>
        <dbReference type="ARBA" id="ARBA00022475"/>
    </source>
</evidence>
<comment type="similarity">
    <text evidence="2">Belongs to the ABC transporter superfamily.</text>
</comment>
<keyword evidence="6" id="KW-0547">Nucleotide-binding</keyword>
<dbReference type="AlphaFoldDB" id="A0A6A2VXB8"/>
<keyword evidence="8" id="KW-1278">Translocase</keyword>
<evidence type="ECO:0000256" key="5">
    <source>
        <dbReference type="ARBA" id="ARBA00022737"/>
    </source>
</evidence>
<dbReference type="InterPro" id="IPR003439">
    <property type="entry name" value="ABC_transporter-like_ATP-bd"/>
</dbReference>
<dbReference type="CDD" id="cd03225">
    <property type="entry name" value="ABC_cobalt_CbiO_domain1"/>
    <property type="match status" value="1"/>
</dbReference>
<dbReference type="InterPro" id="IPR050095">
    <property type="entry name" value="ECF_ABC_transporter_ATP-bd"/>
</dbReference>
<evidence type="ECO:0000256" key="1">
    <source>
        <dbReference type="ARBA" id="ARBA00004202"/>
    </source>
</evidence>
<evidence type="ECO:0000256" key="3">
    <source>
        <dbReference type="ARBA" id="ARBA00022448"/>
    </source>
</evidence>
<evidence type="ECO:0000256" key="2">
    <source>
        <dbReference type="ARBA" id="ARBA00005417"/>
    </source>
</evidence>
<proteinExistence type="inferred from homology"/>
<dbReference type="EMBL" id="WBSO01000010">
    <property type="protein sequence ID" value="KAB8297449.1"/>
    <property type="molecule type" value="Genomic_DNA"/>
</dbReference>
<dbReference type="PANTHER" id="PTHR43553">
    <property type="entry name" value="HEAVY METAL TRANSPORTER"/>
    <property type="match status" value="1"/>
</dbReference>